<dbReference type="Pfam" id="PF04542">
    <property type="entry name" value="Sigma70_r2"/>
    <property type="match status" value="1"/>
</dbReference>
<dbReference type="AlphaFoldDB" id="A0A3E0VVX4"/>
<dbReference type="PANTHER" id="PTHR43133">
    <property type="entry name" value="RNA POLYMERASE ECF-TYPE SIGMA FACTO"/>
    <property type="match status" value="1"/>
</dbReference>
<evidence type="ECO:0000256" key="2">
    <source>
        <dbReference type="ARBA" id="ARBA00023015"/>
    </source>
</evidence>
<reference evidence="7 8" key="1">
    <citation type="submission" date="2017-04" db="EMBL/GenBank/DDBJ databases">
        <title>Comparative genome analysis of Subtercola boreus.</title>
        <authorList>
            <person name="Cho Y.-J."/>
            <person name="Cho A."/>
            <person name="Kim O.-S."/>
            <person name="Lee J.-I."/>
        </authorList>
    </citation>
    <scope>NUCLEOTIDE SEQUENCE [LARGE SCALE GENOMIC DNA]</scope>
    <source>
        <strain evidence="7 8">P27479</strain>
    </source>
</reference>
<evidence type="ECO:0000256" key="3">
    <source>
        <dbReference type="ARBA" id="ARBA00023082"/>
    </source>
</evidence>
<dbReference type="RefSeq" id="WP_116411913.1">
    <property type="nucleotide sequence ID" value="NZ_NBXB01000031.1"/>
</dbReference>
<organism evidence="7 8">
    <name type="scientific">Subtercola boreus</name>
    <dbReference type="NCBI Taxonomy" id="120213"/>
    <lineage>
        <taxon>Bacteria</taxon>
        <taxon>Bacillati</taxon>
        <taxon>Actinomycetota</taxon>
        <taxon>Actinomycetes</taxon>
        <taxon>Micrococcales</taxon>
        <taxon>Microbacteriaceae</taxon>
        <taxon>Subtercola</taxon>
    </lineage>
</organism>
<feature type="domain" description="RNA polymerase sigma factor 70 region 4 type 2" evidence="6">
    <location>
        <begin position="126"/>
        <end position="178"/>
    </location>
</feature>
<proteinExistence type="inferred from homology"/>
<evidence type="ECO:0000256" key="4">
    <source>
        <dbReference type="ARBA" id="ARBA00023163"/>
    </source>
</evidence>
<dbReference type="InterPro" id="IPR013249">
    <property type="entry name" value="RNA_pol_sigma70_r4_t2"/>
</dbReference>
<accession>A0A3E0VVX4</accession>
<dbReference type="PANTHER" id="PTHR43133:SF25">
    <property type="entry name" value="RNA POLYMERASE SIGMA FACTOR RFAY-RELATED"/>
    <property type="match status" value="1"/>
</dbReference>
<dbReference type="SUPFAM" id="SSF88659">
    <property type="entry name" value="Sigma3 and sigma4 domains of RNA polymerase sigma factors"/>
    <property type="match status" value="1"/>
</dbReference>
<evidence type="ECO:0008006" key="9">
    <source>
        <dbReference type="Google" id="ProtNLM"/>
    </source>
</evidence>
<comment type="similarity">
    <text evidence="1">Belongs to the sigma-70 factor family. ECF subfamily.</text>
</comment>
<dbReference type="GO" id="GO:0016987">
    <property type="term" value="F:sigma factor activity"/>
    <property type="evidence" value="ECO:0007669"/>
    <property type="project" value="UniProtKB-KW"/>
</dbReference>
<dbReference type="OrthoDB" id="3747638at2"/>
<evidence type="ECO:0000313" key="8">
    <source>
        <dbReference type="Proteomes" id="UP000256541"/>
    </source>
</evidence>
<dbReference type="CDD" id="cd06171">
    <property type="entry name" value="Sigma70_r4"/>
    <property type="match status" value="1"/>
</dbReference>
<dbReference type="Gene3D" id="1.10.10.10">
    <property type="entry name" value="Winged helix-like DNA-binding domain superfamily/Winged helix DNA-binding domain"/>
    <property type="match status" value="1"/>
</dbReference>
<dbReference type="Gene3D" id="1.10.1740.10">
    <property type="match status" value="1"/>
</dbReference>
<dbReference type="NCBIfam" id="TIGR02937">
    <property type="entry name" value="sigma70-ECF"/>
    <property type="match status" value="1"/>
</dbReference>
<evidence type="ECO:0000259" key="5">
    <source>
        <dbReference type="Pfam" id="PF04542"/>
    </source>
</evidence>
<keyword evidence="2" id="KW-0805">Transcription regulation</keyword>
<dbReference type="InterPro" id="IPR007627">
    <property type="entry name" value="RNA_pol_sigma70_r2"/>
</dbReference>
<dbReference type="InterPro" id="IPR039425">
    <property type="entry name" value="RNA_pol_sigma-70-like"/>
</dbReference>
<evidence type="ECO:0000259" key="6">
    <source>
        <dbReference type="Pfam" id="PF08281"/>
    </source>
</evidence>
<dbReference type="SUPFAM" id="SSF88946">
    <property type="entry name" value="Sigma2 domain of RNA polymerase sigma factors"/>
    <property type="match status" value="1"/>
</dbReference>
<evidence type="ECO:0000313" key="7">
    <source>
        <dbReference type="EMBL" id="RFA13850.1"/>
    </source>
</evidence>
<dbReference type="GO" id="GO:0006352">
    <property type="term" value="P:DNA-templated transcription initiation"/>
    <property type="evidence" value="ECO:0007669"/>
    <property type="project" value="InterPro"/>
</dbReference>
<dbReference type="InterPro" id="IPR013325">
    <property type="entry name" value="RNA_pol_sigma_r2"/>
</dbReference>
<feature type="domain" description="RNA polymerase sigma-70 region 2" evidence="5">
    <location>
        <begin position="26"/>
        <end position="94"/>
    </location>
</feature>
<dbReference type="InterPro" id="IPR014284">
    <property type="entry name" value="RNA_pol_sigma-70_dom"/>
</dbReference>
<dbReference type="Proteomes" id="UP000256541">
    <property type="component" value="Unassembled WGS sequence"/>
</dbReference>
<dbReference type="Pfam" id="PF08281">
    <property type="entry name" value="Sigma70_r4_2"/>
    <property type="match status" value="1"/>
</dbReference>
<dbReference type="InterPro" id="IPR013324">
    <property type="entry name" value="RNA_pol_sigma_r3/r4-like"/>
</dbReference>
<comment type="caution">
    <text evidence="7">The sequence shown here is derived from an EMBL/GenBank/DDBJ whole genome shotgun (WGS) entry which is preliminary data.</text>
</comment>
<dbReference type="GO" id="GO:0003677">
    <property type="term" value="F:DNA binding"/>
    <property type="evidence" value="ECO:0007669"/>
    <property type="project" value="InterPro"/>
</dbReference>
<dbReference type="InterPro" id="IPR036388">
    <property type="entry name" value="WH-like_DNA-bd_sf"/>
</dbReference>
<sequence length="186" mass="20238">MGTGTTDEAATWIRAAAGDATAFGVMFDTHRDRVFGQALRVLRSSHDAEDATALVFLEAWRRRDAVRVVDGSIVGWLLVTTNLVCRNLVRSARRYRAVIDILPPPSAQADHSDEVDARLDGRERRARVQSAFAGLSPNDQNVITLCVIEELTMEQAAEALGVPAGTVKSRLSRAKRRLANVSGGAR</sequence>
<keyword evidence="3" id="KW-0731">Sigma factor</keyword>
<dbReference type="EMBL" id="NBXB01000031">
    <property type="protein sequence ID" value="RFA13850.1"/>
    <property type="molecule type" value="Genomic_DNA"/>
</dbReference>
<evidence type="ECO:0000256" key="1">
    <source>
        <dbReference type="ARBA" id="ARBA00010641"/>
    </source>
</evidence>
<gene>
    <name evidence="7" type="ORF">B7R22_11545</name>
</gene>
<keyword evidence="4" id="KW-0804">Transcription</keyword>
<name>A0A3E0VVX4_9MICO</name>
<protein>
    <recommendedName>
        <fullName evidence="9">RNA polymerase subunit sigma-70</fullName>
    </recommendedName>
</protein>